<dbReference type="PANTHER" id="PTHR10098">
    <property type="entry name" value="RAPSYN-RELATED"/>
    <property type="match status" value="1"/>
</dbReference>
<dbReference type="Pfam" id="PF13176">
    <property type="entry name" value="TPR_7"/>
    <property type="match status" value="2"/>
</dbReference>
<dbReference type="InterPro" id="IPR024983">
    <property type="entry name" value="CHAT_dom"/>
</dbReference>
<keyword evidence="4" id="KW-1185">Reference proteome</keyword>
<organism evidence="3 4">
    <name type="scientific">Stylophora pistillata</name>
    <name type="common">Smooth cauliflower coral</name>
    <dbReference type="NCBI Taxonomy" id="50429"/>
    <lineage>
        <taxon>Eukaryota</taxon>
        <taxon>Metazoa</taxon>
        <taxon>Cnidaria</taxon>
        <taxon>Anthozoa</taxon>
        <taxon>Hexacorallia</taxon>
        <taxon>Scleractinia</taxon>
        <taxon>Astrocoeniina</taxon>
        <taxon>Pocilloporidae</taxon>
        <taxon>Stylophora</taxon>
    </lineage>
</organism>
<feature type="domain" description="CHAT" evidence="2">
    <location>
        <begin position="1039"/>
        <end position="1317"/>
    </location>
</feature>
<proteinExistence type="predicted"/>
<gene>
    <name evidence="3" type="primary">TTC28</name>
    <name evidence="3" type="ORF">AWC38_SpisGene23929</name>
</gene>
<dbReference type="SUPFAM" id="SSF48452">
    <property type="entry name" value="TPR-like"/>
    <property type="match status" value="3"/>
</dbReference>
<feature type="repeat" description="TPR" evidence="1">
    <location>
        <begin position="228"/>
        <end position="261"/>
    </location>
</feature>
<dbReference type="EMBL" id="LSMT01001548">
    <property type="protein sequence ID" value="PFX12158.1"/>
    <property type="molecule type" value="Genomic_DNA"/>
</dbReference>
<evidence type="ECO:0000259" key="2">
    <source>
        <dbReference type="Pfam" id="PF12770"/>
    </source>
</evidence>
<keyword evidence="1" id="KW-0802">TPR repeat</keyword>
<reference evidence="4" key="1">
    <citation type="journal article" date="2017" name="bioRxiv">
        <title>Comparative analysis of the genomes of Stylophora pistillata and Acropora digitifera provides evidence for extensive differences between species of corals.</title>
        <authorList>
            <person name="Voolstra C.R."/>
            <person name="Li Y."/>
            <person name="Liew Y.J."/>
            <person name="Baumgarten S."/>
            <person name="Zoccola D."/>
            <person name="Flot J.-F."/>
            <person name="Tambutte S."/>
            <person name="Allemand D."/>
            <person name="Aranda M."/>
        </authorList>
    </citation>
    <scope>NUCLEOTIDE SEQUENCE [LARGE SCALE GENOMIC DNA]</scope>
</reference>
<dbReference type="InterPro" id="IPR019734">
    <property type="entry name" value="TPR_rpt"/>
</dbReference>
<evidence type="ECO:0000313" key="4">
    <source>
        <dbReference type="Proteomes" id="UP000225706"/>
    </source>
</evidence>
<sequence length="1453" mass="161709">MNKQTNKRITVDSISFPAMAESDLPTTGEELEVKNELLATATEESQVTSCDSKLGVCDDPLRGIAKECLETGNKEYRHGEIKHAINSYTEGLQVNCKDKRLNAKLYSNRAAAHFHSGNHQECLDDATTAVQLGPTLIKAIKKGASACLELSLYKEARRLLHMGLAIEINNERLIHLLNKSNAELKVVANSCASLGCAYNSLGQFKTAIGYHQRHLEIAKEVEDKAGEGKSYCNLGNAYQGLGQFKSAIGYHQRHLEIAKEVADKAGEGISYGNLGNAYQGLGQFKTAIGYHQRHLEIAKEMGDKAGQGSSYGSLGNAYQGLGQFKTAIAYHQRHLEIAKEVGDKAGEGKSYCNLGNAYQGLGQFKTAIGYHQRHLEIAKEVGDKAGEGKSYCNLGNAYQGLGQFKTAIGYHQRDLEIAKEVGDKAGEGKSYGNLGNANNGLGQFKTAIGYHQRDLEIAKEVGNKAGEGISYGNLGNAYQGLGQFKTAIGYHQRHLEIAKEVEDKAGEGKGYGCLGNAYQRLGQFKTAIGYNQRYLEIAKEMGDKAGEGKSYGCLGIIYYCLRQFQTAIGYHQRALEIDKEVGDKAGEGRSYCHLGNDYHGLGQLKAAMGYYQRHLEIAKEVGDTTAEACSLSSLGSIFECLGNVWKAFVCFQMSVEVYNYIRASLKLNDHWKISYRNQHQRAYKGLWRTILLRGNVVEALLTAEEGRAQSLRDLMDTIYQPGYSSLNSTSDNAFLSCVPSSTVFMAISGPCVYLWVILSNDNIQMRKVHVNDSKYEDDLKIFIEQLNKTALEEIGVKESVKRENPSFDSPKREEMASDVIPINVWYSESRVLQKLHDIIVTPIADLIKEGKELTFVPEGPFSLLPYAALEDSNSTYLSDSFRIRVLPSLTTLQLIHDCPAQFHTTTGALLVGDPCFKDIIYERRSLIQLPGAKKEVEMIGRILNIAPLTGEMATKDDVLKRMSSVALVHIATHVMEILETLIKYEEDLEIFIEQLNTTALEEIGVKESVKRENPSFDSPKREEMASDVIPINVWYSESRALQKLHDIIITPIADLINESKELTFVPEGPFCLVPFAALEDSKSTYLSDSFRIRVLPSLTTLQLIHDCPAQFHTTTGALLVGDPCFKDIIYERRSLIQLPGAKKEVEMIGRILNIAPLTGEMATKDDVLKRMSSVALVHIATHGKMETGEVFLAPNTTRENPNPQEKDYLMTMEDVVQAGLRARLVVLSCCYTARGEIMDEGVVGIARALLGAGARSVVVTLWAIDDEGTLEFMSFFYDALAKGKKTSEALNQAMKCMREFEVFKEVKYWAPFVLIGDDVSLDLKDILTLKQDNRFIPLFLDHGVIESGHYCSSRILKWFKQVNAFGNQHLKEVAVCDCESHAVTLVRSQFWPVPSSYLINHYHYHYHYQGPSQGVMLESKMSRNEKTLLGLEKKHGIRLRWQENDATFRTTQQ</sequence>
<dbReference type="Proteomes" id="UP000225706">
    <property type="component" value="Unassembled WGS sequence"/>
</dbReference>
<evidence type="ECO:0000313" key="3">
    <source>
        <dbReference type="EMBL" id="PFX12158.1"/>
    </source>
</evidence>
<dbReference type="SMART" id="SM00028">
    <property type="entry name" value="TPR"/>
    <property type="match status" value="14"/>
</dbReference>
<accession>A0A2B4R6Z0</accession>
<dbReference type="InterPro" id="IPR011990">
    <property type="entry name" value="TPR-like_helical_dom_sf"/>
</dbReference>
<dbReference type="PANTHER" id="PTHR10098:SF108">
    <property type="entry name" value="TETRATRICOPEPTIDE REPEAT PROTEIN 28"/>
    <property type="match status" value="1"/>
</dbReference>
<protein>
    <submittedName>
        <fullName evidence="3">Tetratricopeptide repeat protein 28</fullName>
    </submittedName>
</protein>
<comment type="caution">
    <text evidence="3">The sequence shown here is derived from an EMBL/GenBank/DDBJ whole genome shotgun (WGS) entry which is preliminary data.</text>
</comment>
<evidence type="ECO:0000256" key="1">
    <source>
        <dbReference type="PROSITE-ProRule" id="PRU00339"/>
    </source>
</evidence>
<dbReference type="OrthoDB" id="10040854at2759"/>
<dbReference type="Pfam" id="PF12770">
    <property type="entry name" value="CHAT"/>
    <property type="match status" value="2"/>
</dbReference>
<dbReference type="Pfam" id="PF13424">
    <property type="entry name" value="TPR_12"/>
    <property type="match status" value="4"/>
</dbReference>
<dbReference type="PROSITE" id="PS50005">
    <property type="entry name" value="TPR"/>
    <property type="match status" value="2"/>
</dbReference>
<dbReference type="Gene3D" id="1.25.40.10">
    <property type="entry name" value="Tetratricopeptide repeat domain"/>
    <property type="match status" value="4"/>
</dbReference>
<name>A0A2B4R6Z0_STYPI</name>
<feature type="domain" description="CHAT" evidence="2">
    <location>
        <begin position="830"/>
        <end position="974"/>
    </location>
</feature>
<feature type="repeat" description="TPR" evidence="1">
    <location>
        <begin position="548"/>
        <end position="581"/>
    </location>
</feature>